<organism evidence="6 7">
    <name type="scientific">Phocaeicola vulgatus</name>
    <name type="common">Bacteroides vulgatus</name>
    <dbReference type="NCBI Taxonomy" id="821"/>
    <lineage>
        <taxon>Bacteria</taxon>
        <taxon>Pseudomonadati</taxon>
        <taxon>Bacteroidota</taxon>
        <taxon>Bacteroidia</taxon>
        <taxon>Bacteroidales</taxon>
        <taxon>Bacteroidaceae</taxon>
        <taxon>Phocaeicola</taxon>
    </lineage>
</organism>
<sequence>MSDNKTIAKNTIFLYVRSFLMMAINLYASRVILEALGVSDYGLYGAIGSIVMMFAIINGVLSVGTSRFLTFELGRNDLEKLKKTFSASFMLHAGMALGLLVLLETVGLWFLNYKMNIPAGRGFAANILYQCSILSCIFAITQVPYSAIIIAHEKMSIYAYVGIAEAIFKLALVLFLVYVPASDNLIAYGLILALWSVCLQVFYRYYCYKKFKESHLSICRDKAIYKSMLSYGSWDLIGQFCGTGNTQGINILINIFFGVTVNAARTIAYQVENAITQFSANFMMSVNPQIVKSYARGDYNRFFQLIYEAGRYSFYLLFMVSLPVFLEADYILKLWLKDVPDYTVLFLRCVMVISLMRVFSRPLINGVHATGNVKILNLTSGVYSASTFLPLVYLLYKLDYPVWICFIVQAFNMCICSWLEVRALYKEIKFDRLDYFKKVYVHSIGVSFIACLLPVSVIYMMDDGPARLIFISVVSVLSTSVCVYFMGLNKVTRQKVNSFYKKKIYNLKSR</sequence>
<evidence type="ECO:0000256" key="4">
    <source>
        <dbReference type="ARBA" id="ARBA00022989"/>
    </source>
</evidence>
<comment type="subcellular location">
    <subcellularLocation>
        <location evidence="1">Cell membrane</location>
        <topology evidence="1">Multi-pass membrane protein</topology>
    </subcellularLocation>
</comment>
<keyword evidence="2" id="KW-1003">Cell membrane</keyword>
<dbReference type="InterPro" id="IPR050833">
    <property type="entry name" value="Poly_Biosynth_Transport"/>
</dbReference>
<gene>
    <name evidence="6" type="ORF">DXC16_07430</name>
</gene>
<reference evidence="6 7" key="1">
    <citation type="submission" date="2018-08" db="EMBL/GenBank/DDBJ databases">
        <title>A genome reference for cultivated species of the human gut microbiota.</title>
        <authorList>
            <person name="Zou Y."/>
            <person name="Xue W."/>
            <person name="Luo G."/>
        </authorList>
    </citation>
    <scope>NUCLEOTIDE SEQUENCE [LARGE SCALE GENOMIC DNA]</scope>
    <source>
        <strain evidence="6 7">OM08-13BH</strain>
    </source>
</reference>
<evidence type="ECO:0000313" key="6">
    <source>
        <dbReference type="EMBL" id="RGM45144.1"/>
    </source>
</evidence>
<dbReference type="GO" id="GO:0005886">
    <property type="term" value="C:plasma membrane"/>
    <property type="evidence" value="ECO:0007669"/>
    <property type="project" value="UniProtKB-SubCell"/>
</dbReference>
<evidence type="ECO:0000256" key="1">
    <source>
        <dbReference type="ARBA" id="ARBA00004651"/>
    </source>
</evidence>
<name>A0A3E4WSM6_PHOVU</name>
<evidence type="ECO:0000256" key="2">
    <source>
        <dbReference type="ARBA" id="ARBA00022475"/>
    </source>
</evidence>
<dbReference type="Proteomes" id="UP000261003">
    <property type="component" value="Unassembled WGS sequence"/>
</dbReference>
<proteinExistence type="predicted"/>
<accession>A0A3E4WSM6</accession>
<evidence type="ECO:0000313" key="7">
    <source>
        <dbReference type="Proteomes" id="UP000261003"/>
    </source>
</evidence>
<keyword evidence="4" id="KW-1133">Transmembrane helix</keyword>
<protein>
    <submittedName>
        <fullName evidence="6">Uncharacterized protein</fullName>
    </submittedName>
</protein>
<dbReference type="AlphaFoldDB" id="A0A3E4WSM6"/>
<dbReference type="PANTHER" id="PTHR30250">
    <property type="entry name" value="PST FAMILY PREDICTED COLANIC ACID TRANSPORTER"/>
    <property type="match status" value="1"/>
</dbReference>
<dbReference type="RefSeq" id="WP_117720159.1">
    <property type="nucleotide sequence ID" value="NZ_AP025232.1"/>
</dbReference>
<evidence type="ECO:0000256" key="5">
    <source>
        <dbReference type="ARBA" id="ARBA00023136"/>
    </source>
</evidence>
<keyword evidence="3" id="KW-0812">Transmembrane</keyword>
<dbReference type="PANTHER" id="PTHR30250:SF26">
    <property type="entry name" value="PSMA PROTEIN"/>
    <property type="match status" value="1"/>
</dbReference>
<keyword evidence="5" id="KW-0472">Membrane</keyword>
<evidence type="ECO:0000256" key="3">
    <source>
        <dbReference type="ARBA" id="ARBA00022692"/>
    </source>
</evidence>
<dbReference type="EMBL" id="QSTG01000009">
    <property type="protein sequence ID" value="RGM45144.1"/>
    <property type="molecule type" value="Genomic_DNA"/>
</dbReference>
<comment type="caution">
    <text evidence="6">The sequence shown here is derived from an EMBL/GenBank/DDBJ whole genome shotgun (WGS) entry which is preliminary data.</text>
</comment>